<dbReference type="SUPFAM" id="SSF46689">
    <property type="entry name" value="Homeodomain-like"/>
    <property type="match status" value="1"/>
</dbReference>
<gene>
    <name evidence="4" type="ORF">SAMN04515674_12229</name>
</gene>
<protein>
    <submittedName>
        <fullName evidence="4">DNA-binding transcriptional regulator, AcrR family</fullName>
    </submittedName>
</protein>
<dbReference type="PROSITE" id="PS50977">
    <property type="entry name" value="HTH_TETR_2"/>
    <property type="match status" value="1"/>
</dbReference>
<dbReference type="EMBL" id="FOXH01000022">
    <property type="protein sequence ID" value="SFQ48579.1"/>
    <property type="molecule type" value="Genomic_DNA"/>
</dbReference>
<evidence type="ECO:0000313" key="5">
    <source>
        <dbReference type="Proteomes" id="UP000199306"/>
    </source>
</evidence>
<dbReference type="InterPro" id="IPR009057">
    <property type="entry name" value="Homeodomain-like_sf"/>
</dbReference>
<dbReference type="GO" id="GO:0000976">
    <property type="term" value="F:transcription cis-regulatory region binding"/>
    <property type="evidence" value="ECO:0007669"/>
    <property type="project" value="TreeGrafter"/>
</dbReference>
<feature type="DNA-binding region" description="H-T-H motif" evidence="2">
    <location>
        <begin position="29"/>
        <end position="48"/>
    </location>
</feature>
<evidence type="ECO:0000313" key="4">
    <source>
        <dbReference type="EMBL" id="SFQ48579.1"/>
    </source>
</evidence>
<keyword evidence="5" id="KW-1185">Reference proteome</keyword>
<sequence>MRTRDENKELIVREKALEMLVLQGLDGFSMQKLAKAAGVSPATLYIYYQDKEDLILKLGIQEGKRLSEATLKNFSPEMSFADGLKIQWINRSGFWLENKQSYDLFELLRNSTYREKIFAAINVEFRAIMGQFVRNAIQKEELIPLTLEVYWSIAFAPLHNLIRFHNDGRSVGGRPYTFSEKDMWEMFALVLKALKP</sequence>
<evidence type="ECO:0000259" key="3">
    <source>
        <dbReference type="PROSITE" id="PS50977"/>
    </source>
</evidence>
<dbReference type="Gene3D" id="1.10.357.10">
    <property type="entry name" value="Tetracycline Repressor, domain 2"/>
    <property type="match status" value="1"/>
</dbReference>
<dbReference type="RefSeq" id="WP_092019728.1">
    <property type="nucleotide sequence ID" value="NZ_FOXH01000022.1"/>
</dbReference>
<proteinExistence type="predicted"/>
<dbReference type="PRINTS" id="PR00455">
    <property type="entry name" value="HTHTETR"/>
</dbReference>
<organism evidence="4 5">
    <name type="scientific">Pseudarcicella hirudinis</name>
    <dbReference type="NCBI Taxonomy" id="1079859"/>
    <lineage>
        <taxon>Bacteria</taxon>
        <taxon>Pseudomonadati</taxon>
        <taxon>Bacteroidota</taxon>
        <taxon>Cytophagia</taxon>
        <taxon>Cytophagales</taxon>
        <taxon>Flectobacillaceae</taxon>
        <taxon>Pseudarcicella</taxon>
    </lineage>
</organism>
<dbReference type="InterPro" id="IPR001647">
    <property type="entry name" value="HTH_TetR"/>
</dbReference>
<dbReference type="InterPro" id="IPR050109">
    <property type="entry name" value="HTH-type_TetR-like_transc_reg"/>
</dbReference>
<dbReference type="PANTHER" id="PTHR30055">
    <property type="entry name" value="HTH-TYPE TRANSCRIPTIONAL REGULATOR RUTR"/>
    <property type="match status" value="1"/>
</dbReference>
<reference evidence="4 5" key="1">
    <citation type="submission" date="2016-10" db="EMBL/GenBank/DDBJ databases">
        <authorList>
            <person name="de Groot N.N."/>
        </authorList>
    </citation>
    <scope>NUCLEOTIDE SEQUENCE [LARGE SCALE GENOMIC DNA]</scope>
    <source>
        <strain evidence="5">E92,LMG 26720,CCM 7988</strain>
    </source>
</reference>
<accession>A0A1I5YWH7</accession>
<dbReference type="PANTHER" id="PTHR30055:SF207">
    <property type="entry name" value="HTH-TYPE TRANSCRIPTIONAL REPRESSOR FATR"/>
    <property type="match status" value="1"/>
</dbReference>
<dbReference type="GO" id="GO:0003700">
    <property type="term" value="F:DNA-binding transcription factor activity"/>
    <property type="evidence" value="ECO:0007669"/>
    <property type="project" value="TreeGrafter"/>
</dbReference>
<name>A0A1I5YWH7_9BACT</name>
<dbReference type="OrthoDB" id="6430772at2"/>
<evidence type="ECO:0000256" key="2">
    <source>
        <dbReference type="PROSITE-ProRule" id="PRU00335"/>
    </source>
</evidence>
<dbReference type="Proteomes" id="UP000199306">
    <property type="component" value="Unassembled WGS sequence"/>
</dbReference>
<evidence type="ECO:0000256" key="1">
    <source>
        <dbReference type="ARBA" id="ARBA00023125"/>
    </source>
</evidence>
<dbReference type="AlphaFoldDB" id="A0A1I5YWH7"/>
<keyword evidence="1 2" id="KW-0238">DNA-binding</keyword>
<feature type="domain" description="HTH tetR-type" evidence="3">
    <location>
        <begin position="6"/>
        <end position="66"/>
    </location>
</feature>
<dbReference type="Pfam" id="PF00440">
    <property type="entry name" value="TetR_N"/>
    <property type="match status" value="1"/>
</dbReference>
<dbReference type="STRING" id="1079859.SAMN04515674_12229"/>